<evidence type="ECO:0000313" key="2">
    <source>
        <dbReference type="EMBL" id="SDM68072.1"/>
    </source>
</evidence>
<sequence>MQDQVASAPDIGESPLISAMPTATPTETIVASDADPLELSQTFTPPAGPGKRATNNTPPPSFEFNESALMDEEDEGETGGDASGLGQDPGADPVLPATPTVNATTNRQLSNFILETVGYLVPDVAYQYAKLDEEVVAQAETQGELAVGTLDEIRELNARNRRTLEISKADKDYLRGPLEATLQSSEINAPPHVQLMIALAVIMGRMLLQARQIRKENERILANLYELNSRHKQVNVDQQKPE</sequence>
<proteinExistence type="predicted"/>
<evidence type="ECO:0000313" key="3">
    <source>
        <dbReference type="Proteomes" id="UP000198510"/>
    </source>
</evidence>
<feature type="region of interest" description="Disordered" evidence="1">
    <location>
        <begin position="1"/>
        <end position="100"/>
    </location>
</feature>
<feature type="compositionally biased region" description="Acidic residues" evidence="1">
    <location>
        <begin position="69"/>
        <end position="78"/>
    </location>
</feature>
<name>A0A1G9V778_9BACT</name>
<evidence type="ECO:0000256" key="1">
    <source>
        <dbReference type="SAM" id="MobiDB-lite"/>
    </source>
</evidence>
<gene>
    <name evidence="2" type="ORF">SAMN05421823_11940</name>
</gene>
<keyword evidence="3" id="KW-1185">Reference proteome</keyword>
<dbReference type="EMBL" id="FNFO01000019">
    <property type="protein sequence ID" value="SDM68072.1"/>
    <property type="molecule type" value="Genomic_DNA"/>
</dbReference>
<dbReference type="Proteomes" id="UP000198510">
    <property type="component" value="Unassembled WGS sequence"/>
</dbReference>
<accession>A0A1G9V778</accession>
<organism evidence="2 3">
    <name type="scientific">Catalinimonas alkaloidigena</name>
    <dbReference type="NCBI Taxonomy" id="1075417"/>
    <lineage>
        <taxon>Bacteria</taxon>
        <taxon>Pseudomonadati</taxon>
        <taxon>Bacteroidota</taxon>
        <taxon>Cytophagia</taxon>
        <taxon>Cytophagales</taxon>
        <taxon>Catalimonadaceae</taxon>
        <taxon>Catalinimonas</taxon>
    </lineage>
</organism>
<dbReference type="RefSeq" id="WP_089688598.1">
    <property type="nucleotide sequence ID" value="NZ_FNFO01000019.1"/>
</dbReference>
<protein>
    <submittedName>
        <fullName evidence="2">Uncharacterized protein</fullName>
    </submittedName>
</protein>
<reference evidence="2 3" key="1">
    <citation type="submission" date="2016-10" db="EMBL/GenBank/DDBJ databases">
        <authorList>
            <person name="de Groot N.N."/>
        </authorList>
    </citation>
    <scope>NUCLEOTIDE SEQUENCE [LARGE SCALE GENOMIC DNA]</scope>
    <source>
        <strain evidence="2 3">DSM 25186</strain>
    </source>
</reference>
<dbReference type="AlphaFoldDB" id="A0A1G9V778"/>
<dbReference type="STRING" id="1075417.SAMN05421823_11940"/>